<dbReference type="SUPFAM" id="SSF48179">
    <property type="entry name" value="6-phosphogluconate dehydrogenase C-terminal domain-like"/>
    <property type="match status" value="1"/>
</dbReference>
<evidence type="ECO:0000259" key="13">
    <source>
        <dbReference type="Pfam" id="PF08546"/>
    </source>
</evidence>
<evidence type="ECO:0000256" key="3">
    <source>
        <dbReference type="ARBA" id="ARBA00007870"/>
    </source>
</evidence>
<dbReference type="InterPro" id="IPR050838">
    <property type="entry name" value="Ketopantoate_reductase"/>
</dbReference>
<keyword evidence="15" id="KW-1185">Reference proteome</keyword>
<dbReference type="PANTHER" id="PTHR43765:SF2">
    <property type="entry name" value="2-DEHYDROPANTOATE 2-REDUCTASE"/>
    <property type="match status" value="1"/>
</dbReference>
<evidence type="ECO:0000256" key="5">
    <source>
        <dbReference type="ARBA" id="ARBA00019465"/>
    </source>
</evidence>
<evidence type="ECO:0000256" key="11">
    <source>
        <dbReference type="RuleBase" id="RU362068"/>
    </source>
</evidence>
<comment type="similarity">
    <text evidence="3 11">Belongs to the ketopantoate reductase family.</text>
</comment>
<dbReference type="InterPro" id="IPR036291">
    <property type="entry name" value="NAD(P)-bd_dom_sf"/>
</dbReference>
<dbReference type="EC" id="1.1.1.169" evidence="4 11"/>
<dbReference type="PANTHER" id="PTHR43765">
    <property type="entry name" value="2-DEHYDROPANTOATE 2-REDUCTASE-RELATED"/>
    <property type="match status" value="1"/>
</dbReference>
<dbReference type="InterPro" id="IPR013332">
    <property type="entry name" value="KPR_N"/>
</dbReference>
<reference evidence="15" key="1">
    <citation type="journal article" date="2019" name="Int. J. Syst. Evol. Microbiol.">
        <title>The Global Catalogue of Microorganisms (GCM) 10K type strain sequencing project: providing services to taxonomists for standard genome sequencing and annotation.</title>
        <authorList>
            <consortium name="The Broad Institute Genomics Platform"/>
            <consortium name="The Broad Institute Genome Sequencing Center for Infectious Disease"/>
            <person name="Wu L."/>
            <person name="Ma J."/>
        </authorList>
    </citation>
    <scope>NUCLEOTIDE SEQUENCE [LARGE SCALE GENOMIC DNA]</scope>
    <source>
        <strain evidence="15">CGMCC 1.12404</strain>
    </source>
</reference>
<protein>
    <recommendedName>
        <fullName evidence="5 11">2-dehydropantoate 2-reductase</fullName>
        <ecNumber evidence="4 11">1.1.1.169</ecNumber>
    </recommendedName>
    <alternativeName>
        <fullName evidence="9 11">Ketopantoate reductase</fullName>
    </alternativeName>
</protein>
<dbReference type="Gene3D" id="1.10.1040.10">
    <property type="entry name" value="N-(1-d-carboxylethyl)-l-norvaline Dehydrogenase, domain 2"/>
    <property type="match status" value="1"/>
</dbReference>
<dbReference type="InterPro" id="IPR013328">
    <property type="entry name" value="6PGD_dom2"/>
</dbReference>
<dbReference type="SUPFAM" id="SSF51735">
    <property type="entry name" value="NAD(P)-binding Rossmann-fold domains"/>
    <property type="match status" value="1"/>
</dbReference>
<keyword evidence="8 11" id="KW-0560">Oxidoreductase</keyword>
<dbReference type="InterPro" id="IPR003710">
    <property type="entry name" value="ApbA"/>
</dbReference>
<dbReference type="RefSeq" id="WP_188428767.1">
    <property type="nucleotide sequence ID" value="NZ_BMEX01000001.1"/>
</dbReference>
<comment type="function">
    <text evidence="1 11">Catalyzes the NADPH-dependent reduction of ketopantoate into pantoic acid.</text>
</comment>
<evidence type="ECO:0000256" key="2">
    <source>
        <dbReference type="ARBA" id="ARBA00004994"/>
    </source>
</evidence>
<dbReference type="NCBIfam" id="TIGR00745">
    <property type="entry name" value="apbA_panE"/>
    <property type="match status" value="1"/>
</dbReference>
<evidence type="ECO:0000256" key="1">
    <source>
        <dbReference type="ARBA" id="ARBA00002919"/>
    </source>
</evidence>
<accession>A0ABQ1FZT3</accession>
<organism evidence="14 15">
    <name type="scientific">Kroppenstedtia guangzhouensis</name>
    <dbReference type="NCBI Taxonomy" id="1274356"/>
    <lineage>
        <taxon>Bacteria</taxon>
        <taxon>Bacillati</taxon>
        <taxon>Bacillota</taxon>
        <taxon>Bacilli</taxon>
        <taxon>Bacillales</taxon>
        <taxon>Thermoactinomycetaceae</taxon>
        <taxon>Kroppenstedtia</taxon>
    </lineage>
</organism>
<dbReference type="Proteomes" id="UP000617979">
    <property type="component" value="Unassembled WGS sequence"/>
</dbReference>
<comment type="catalytic activity">
    <reaction evidence="10 11">
        <text>(R)-pantoate + NADP(+) = 2-dehydropantoate + NADPH + H(+)</text>
        <dbReference type="Rhea" id="RHEA:16233"/>
        <dbReference type="ChEBI" id="CHEBI:11561"/>
        <dbReference type="ChEBI" id="CHEBI:15378"/>
        <dbReference type="ChEBI" id="CHEBI:15980"/>
        <dbReference type="ChEBI" id="CHEBI:57783"/>
        <dbReference type="ChEBI" id="CHEBI:58349"/>
        <dbReference type="EC" id="1.1.1.169"/>
    </reaction>
</comment>
<proteinExistence type="inferred from homology"/>
<feature type="domain" description="Ketopantoate reductase N-terminal" evidence="12">
    <location>
        <begin position="3"/>
        <end position="151"/>
    </location>
</feature>
<feature type="domain" description="Ketopantoate reductase C-terminal" evidence="13">
    <location>
        <begin position="180"/>
        <end position="303"/>
    </location>
</feature>
<evidence type="ECO:0000256" key="10">
    <source>
        <dbReference type="ARBA" id="ARBA00048793"/>
    </source>
</evidence>
<sequence length="308" mass="34252">MRVAVWGAGSLGLLWADRLAGRFSETVLITRTRTQRDEIKVRGIRVTGTDGACHHRQIQVEWAGSEELPRLDAVFITVKQRILPRIAPRLAEVCSPSASLFLWQNGLGGEKFFLPYFFPGQIYRAVTTEGALRKGPTHVCHTGGGESWVGPACGGDFSPVVERLIQELSSESVRIFPVADLRRRVWEKLAVNCVINPLTALWKVPNGALPEREEFFIRMEEILEEVVRVAGAEGIPLSMAELRKRVLSVCHHTATNRSSMLQDLDRGVPTEVDFINGAVAETGRKRGIPTPHNEHLTRLVHQAESEVV</sequence>
<comment type="caution">
    <text evidence="14">The sequence shown here is derived from an EMBL/GenBank/DDBJ whole genome shotgun (WGS) entry which is preliminary data.</text>
</comment>
<dbReference type="InterPro" id="IPR008927">
    <property type="entry name" value="6-PGluconate_DH-like_C_sf"/>
</dbReference>
<dbReference type="Pfam" id="PF02558">
    <property type="entry name" value="ApbA"/>
    <property type="match status" value="1"/>
</dbReference>
<evidence type="ECO:0000259" key="12">
    <source>
        <dbReference type="Pfam" id="PF02558"/>
    </source>
</evidence>
<name>A0ABQ1FZT3_9BACL</name>
<dbReference type="EMBL" id="BMEX01000001">
    <property type="protein sequence ID" value="GGA32513.1"/>
    <property type="molecule type" value="Genomic_DNA"/>
</dbReference>
<evidence type="ECO:0000313" key="14">
    <source>
        <dbReference type="EMBL" id="GGA32513.1"/>
    </source>
</evidence>
<evidence type="ECO:0000256" key="4">
    <source>
        <dbReference type="ARBA" id="ARBA00013014"/>
    </source>
</evidence>
<dbReference type="Gene3D" id="3.40.50.720">
    <property type="entry name" value="NAD(P)-binding Rossmann-like Domain"/>
    <property type="match status" value="1"/>
</dbReference>
<dbReference type="InterPro" id="IPR013752">
    <property type="entry name" value="KPA_reductase"/>
</dbReference>
<keyword evidence="6 11" id="KW-0566">Pantothenate biosynthesis</keyword>
<evidence type="ECO:0000256" key="7">
    <source>
        <dbReference type="ARBA" id="ARBA00022857"/>
    </source>
</evidence>
<gene>
    <name evidence="14" type="ORF">GCM10007416_01370</name>
</gene>
<evidence type="ECO:0000256" key="6">
    <source>
        <dbReference type="ARBA" id="ARBA00022655"/>
    </source>
</evidence>
<evidence type="ECO:0000313" key="15">
    <source>
        <dbReference type="Proteomes" id="UP000617979"/>
    </source>
</evidence>
<comment type="pathway">
    <text evidence="2 11">Cofactor biosynthesis; (R)-pantothenate biosynthesis; (R)-pantoate from 3-methyl-2-oxobutanoate: step 2/2.</text>
</comment>
<evidence type="ECO:0000256" key="8">
    <source>
        <dbReference type="ARBA" id="ARBA00023002"/>
    </source>
</evidence>
<evidence type="ECO:0000256" key="9">
    <source>
        <dbReference type="ARBA" id="ARBA00032024"/>
    </source>
</evidence>
<keyword evidence="7 11" id="KW-0521">NADP</keyword>
<dbReference type="Pfam" id="PF08546">
    <property type="entry name" value="ApbA_C"/>
    <property type="match status" value="1"/>
</dbReference>